<protein>
    <submittedName>
        <fullName evidence="2">Uncharacterized protein</fullName>
    </submittedName>
</protein>
<evidence type="ECO:0000313" key="3">
    <source>
        <dbReference type="Proteomes" id="UP001153269"/>
    </source>
</evidence>
<name>A0A9N7URT8_PLEPL</name>
<evidence type="ECO:0000256" key="1">
    <source>
        <dbReference type="SAM" id="MobiDB-lite"/>
    </source>
</evidence>
<feature type="compositionally biased region" description="Basic and acidic residues" evidence="1">
    <location>
        <begin position="20"/>
        <end position="50"/>
    </location>
</feature>
<gene>
    <name evidence="2" type="ORF">PLEPLA_LOCUS24752</name>
</gene>
<dbReference type="EMBL" id="CADEAL010001930">
    <property type="protein sequence ID" value="CAB1436719.1"/>
    <property type="molecule type" value="Genomic_DNA"/>
</dbReference>
<comment type="caution">
    <text evidence="2">The sequence shown here is derived from an EMBL/GenBank/DDBJ whole genome shotgun (WGS) entry which is preliminary data.</text>
</comment>
<organism evidence="2 3">
    <name type="scientific">Pleuronectes platessa</name>
    <name type="common">European plaice</name>
    <dbReference type="NCBI Taxonomy" id="8262"/>
    <lineage>
        <taxon>Eukaryota</taxon>
        <taxon>Metazoa</taxon>
        <taxon>Chordata</taxon>
        <taxon>Craniata</taxon>
        <taxon>Vertebrata</taxon>
        <taxon>Euteleostomi</taxon>
        <taxon>Actinopterygii</taxon>
        <taxon>Neopterygii</taxon>
        <taxon>Teleostei</taxon>
        <taxon>Neoteleostei</taxon>
        <taxon>Acanthomorphata</taxon>
        <taxon>Carangaria</taxon>
        <taxon>Pleuronectiformes</taxon>
        <taxon>Pleuronectoidei</taxon>
        <taxon>Pleuronectidae</taxon>
        <taxon>Pleuronectes</taxon>
    </lineage>
</organism>
<accession>A0A9N7URT8</accession>
<sequence>MPGFPLGDAGEESWQPPPGKSKEEEGRMEIEQDGQRERELEPGTKVDRGRGWLLGCSGRGTPAPNPSNHPLYKSLVYSPLQCQIIPSTMNLRVPHRLAPHPLLNQDLQASQHPAAPAFIYLSY</sequence>
<proteinExistence type="predicted"/>
<keyword evidence="3" id="KW-1185">Reference proteome</keyword>
<dbReference type="AlphaFoldDB" id="A0A9N7URT8"/>
<reference evidence="2" key="1">
    <citation type="submission" date="2020-03" db="EMBL/GenBank/DDBJ databases">
        <authorList>
            <person name="Weist P."/>
        </authorList>
    </citation>
    <scope>NUCLEOTIDE SEQUENCE</scope>
</reference>
<evidence type="ECO:0000313" key="2">
    <source>
        <dbReference type="EMBL" id="CAB1436719.1"/>
    </source>
</evidence>
<dbReference type="Proteomes" id="UP001153269">
    <property type="component" value="Unassembled WGS sequence"/>
</dbReference>
<feature type="region of interest" description="Disordered" evidence="1">
    <location>
        <begin position="1"/>
        <end position="68"/>
    </location>
</feature>